<dbReference type="EMBL" id="VICG01000010">
    <property type="protein sequence ID" value="KAA8568074.1"/>
    <property type="molecule type" value="Genomic_DNA"/>
</dbReference>
<comment type="caution">
    <text evidence="1">The sequence shown here is derived from an EMBL/GenBank/DDBJ whole genome shotgun (WGS) entry which is preliminary data.</text>
</comment>
<protein>
    <submittedName>
        <fullName evidence="1">Uncharacterized protein</fullName>
    </submittedName>
</protein>
<proteinExistence type="predicted"/>
<reference evidence="1 2" key="1">
    <citation type="submission" date="2019-06" db="EMBL/GenBank/DDBJ databases">
        <title>Genome Sequence of the Brown Rot Fungal Pathogen Monilinia fructicola.</title>
        <authorList>
            <person name="De Miccolis Angelini R.M."/>
            <person name="Landi L."/>
            <person name="Abate D."/>
            <person name="Pollastro S."/>
            <person name="Romanazzi G."/>
            <person name="Faretra F."/>
        </authorList>
    </citation>
    <scope>NUCLEOTIDE SEQUENCE [LARGE SCALE GENOMIC DNA]</scope>
    <source>
        <strain evidence="1 2">Mfrc123</strain>
    </source>
</reference>
<dbReference type="AlphaFoldDB" id="A0A5M9JFC1"/>
<dbReference type="Proteomes" id="UP000322873">
    <property type="component" value="Unassembled WGS sequence"/>
</dbReference>
<keyword evidence="2" id="KW-1185">Reference proteome</keyword>
<gene>
    <name evidence="1" type="ORF">EYC84_008486</name>
</gene>
<sequence length="97" mass="11207">MIPQRIRIIHKSLFFFEPNRPREFVEYQTTFTHIRCPPDGPTSEIPVVYAVCIGAVSAMQFPIFDIRFVFSSVVDVLQSFSTFHHTHLSPAESHDQI</sequence>
<accession>A0A5M9JFC1</accession>
<evidence type="ECO:0000313" key="1">
    <source>
        <dbReference type="EMBL" id="KAA8568074.1"/>
    </source>
</evidence>
<organism evidence="1 2">
    <name type="scientific">Monilinia fructicola</name>
    <name type="common">Brown rot fungus</name>
    <name type="synonym">Ciboria fructicola</name>
    <dbReference type="NCBI Taxonomy" id="38448"/>
    <lineage>
        <taxon>Eukaryota</taxon>
        <taxon>Fungi</taxon>
        <taxon>Dikarya</taxon>
        <taxon>Ascomycota</taxon>
        <taxon>Pezizomycotina</taxon>
        <taxon>Leotiomycetes</taxon>
        <taxon>Helotiales</taxon>
        <taxon>Sclerotiniaceae</taxon>
        <taxon>Monilinia</taxon>
    </lineage>
</organism>
<name>A0A5M9JFC1_MONFR</name>
<evidence type="ECO:0000313" key="2">
    <source>
        <dbReference type="Proteomes" id="UP000322873"/>
    </source>
</evidence>